<dbReference type="EMBL" id="CAKXAJ010026481">
    <property type="protein sequence ID" value="CAH2268850.1"/>
    <property type="molecule type" value="Genomic_DNA"/>
</dbReference>
<evidence type="ECO:0000313" key="3">
    <source>
        <dbReference type="Proteomes" id="UP000838756"/>
    </source>
</evidence>
<protein>
    <submittedName>
        <fullName evidence="2">Jg27177 protein</fullName>
    </submittedName>
</protein>
<proteinExistence type="predicted"/>
<dbReference type="InterPro" id="IPR056264">
    <property type="entry name" value="R2_ABCA1-4-like"/>
</dbReference>
<gene>
    <name evidence="2" type="primary">jg27177</name>
    <name evidence="2" type="ORF">PAEG_LOCUS27160</name>
</gene>
<feature type="domain" description="ABCA1-4-like C-terminal R2 regulatory" evidence="1">
    <location>
        <begin position="20"/>
        <end position="108"/>
    </location>
</feature>
<comment type="caution">
    <text evidence="2">The sequence shown here is derived from an EMBL/GenBank/DDBJ whole genome shotgun (WGS) entry which is preliminary data.</text>
</comment>
<dbReference type="PANTHER" id="PTHR19229">
    <property type="entry name" value="ATP-BINDING CASSETTE TRANSPORTER SUBFAMILY A ABCA"/>
    <property type="match status" value="1"/>
</dbReference>
<reference evidence="2" key="1">
    <citation type="submission" date="2022-03" db="EMBL/GenBank/DDBJ databases">
        <authorList>
            <person name="Lindestad O."/>
        </authorList>
    </citation>
    <scope>NUCLEOTIDE SEQUENCE</scope>
</reference>
<accession>A0A8S4SK56</accession>
<evidence type="ECO:0000259" key="1">
    <source>
        <dbReference type="Pfam" id="PF23321"/>
    </source>
</evidence>
<keyword evidence="3" id="KW-1185">Reference proteome</keyword>
<dbReference type="Pfam" id="PF23321">
    <property type="entry name" value="R1_ABCA1"/>
    <property type="match status" value="1"/>
</dbReference>
<dbReference type="AlphaFoldDB" id="A0A8S4SK56"/>
<dbReference type="GO" id="GO:0140359">
    <property type="term" value="F:ABC-type transporter activity"/>
    <property type="evidence" value="ECO:0007669"/>
    <property type="project" value="InterPro"/>
</dbReference>
<evidence type="ECO:0000313" key="2">
    <source>
        <dbReference type="EMBL" id="CAH2268850.1"/>
    </source>
</evidence>
<sequence length="131" mass="14340">MVKGGLRCIGSTQHLKNLYGAGYTLEMKIGQHNQKPCLFSTESSGGASAEAAIALVAQLFPAATLEESFAERLVFSVPQCSVSSLARCFQQIEDAKEKLNIVEYSFSQTTLEQVFLKFAQTENVESSDQEH</sequence>
<dbReference type="InterPro" id="IPR026082">
    <property type="entry name" value="ABCA"/>
</dbReference>
<dbReference type="GO" id="GO:0016020">
    <property type="term" value="C:membrane"/>
    <property type="evidence" value="ECO:0007669"/>
    <property type="project" value="InterPro"/>
</dbReference>
<dbReference type="GO" id="GO:0005319">
    <property type="term" value="F:lipid transporter activity"/>
    <property type="evidence" value="ECO:0007669"/>
    <property type="project" value="TreeGrafter"/>
</dbReference>
<name>A0A8S4SK56_9NEOP</name>
<organism evidence="2 3">
    <name type="scientific">Pararge aegeria aegeria</name>
    <dbReference type="NCBI Taxonomy" id="348720"/>
    <lineage>
        <taxon>Eukaryota</taxon>
        <taxon>Metazoa</taxon>
        <taxon>Ecdysozoa</taxon>
        <taxon>Arthropoda</taxon>
        <taxon>Hexapoda</taxon>
        <taxon>Insecta</taxon>
        <taxon>Pterygota</taxon>
        <taxon>Neoptera</taxon>
        <taxon>Endopterygota</taxon>
        <taxon>Lepidoptera</taxon>
        <taxon>Glossata</taxon>
        <taxon>Ditrysia</taxon>
        <taxon>Papilionoidea</taxon>
        <taxon>Nymphalidae</taxon>
        <taxon>Satyrinae</taxon>
        <taxon>Satyrini</taxon>
        <taxon>Parargina</taxon>
        <taxon>Pararge</taxon>
    </lineage>
</organism>
<dbReference type="Proteomes" id="UP000838756">
    <property type="component" value="Unassembled WGS sequence"/>
</dbReference>
<dbReference type="PANTHER" id="PTHR19229:SF209">
    <property type="entry name" value="ATP-BINDING CASSETTE SUB-FAMILY A MEMBER 5 ISOFORM X1"/>
    <property type="match status" value="1"/>
</dbReference>
<dbReference type="OrthoDB" id="6909803at2759"/>